<proteinExistence type="predicted"/>
<gene>
    <name evidence="3" type="ORF">COA07_04160</name>
</gene>
<comment type="caution">
    <text evidence="3">The sequence shown here is derived from an EMBL/GenBank/DDBJ whole genome shotgun (WGS) entry which is preliminary data.</text>
</comment>
<dbReference type="InterPro" id="IPR050553">
    <property type="entry name" value="Thioredoxin_ResA/DsbE_sf"/>
</dbReference>
<dbReference type="Proteomes" id="UP000218323">
    <property type="component" value="Unassembled WGS sequence"/>
</dbReference>
<protein>
    <submittedName>
        <fullName evidence="3">Thiol:disulfide interchange protein</fullName>
    </submittedName>
</protein>
<dbReference type="PROSITE" id="PS51352">
    <property type="entry name" value="THIOREDOXIN_2"/>
    <property type="match status" value="1"/>
</dbReference>
<evidence type="ECO:0000313" key="3">
    <source>
        <dbReference type="EMBL" id="PCG16274.1"/>
    </source>
</evidence>
<dbReference type="Gene3D" id="3.40.30.10">
    <property type="entry name" value="Glutaredoxin"/>
    <property type="match status" value="1"/>
</dbReference>
<evidence type="ECO:0000259" key="2">
    <source>
        <dbReference type="PROSITE" id="PS51352"/>
    </source>
</evidence>
<dbReference type="InterPro" id="IPR036249">
    <property type="entry name" value="Thioredoxin-like_sf"/>
</dbReference>
<reference evidence="3 4" key="1">
    <citation type="submission" date="2017-09" db="EMBL/GenBank/DDBJ databases">
        <title>Sphingomonas adhaesiva DSM 7418, whole genome shotgun sequence.</title>
        <authorList>
            <person name="Feng G."/>
            <person name="Zhu H."/>
        </authorList>
    </citation>
    <scope>NUCLEOTIDE SEQUENCE [LARGE SCALE GENOMIC DNA]</scope>
    <source>
        <strain evidence="3 4">DSM 7418</strain>
    </source>
</reference>
<dbReference type="EMBL" id="NWVC01000001">
    <property type="protein sequence ID" value="PCG16274.1"/>
    <property type="molecule type" value="Genomic_DNA"/>
</dbReference>
<dbReference type="PROSITE" id="PS00194">
    <property type="entry name" value="THIOREDOXIN_1"/>
    <property type="match status" value="1"/>
</dbReference>
<dbReference type="InterPro" id="IPR000866">
    <property type="entry name" value="AhpC/TSA"/>
</dbReference>
<sequence>MALGPATARPPSVGQVAPAFTLTTIDGAKITSDQLRGQVVILNYWATWCGPCRQELPLLDAYYALQQRHGLRVFAAMTEDSLPISRMKPLFAALHITPVRRMTGAYRDITALPTNYVIDRAGRIRYAAAGAFTLDDLNRVIVPLLKEPAPAPAAPAA</sequence>
<feature type="domain" description="Thioredoxin" evidence="2">
    <location>
        <begin position="11"/>
        <end position="146"/>
    </location>
</feature>
<keyword evidence="4" id="KW-1185">Reference proteome</keyword>
<dbReference type="AlphaFoldDB" id="A0A2A4IE19"/>
<accession>A0A2A4IE19</accession>
<dbReference type="PANTHER" id="PTHR42852:SF17">
    <property type="entry name" value="THIOREDOXIN-LIKE PROTEIN HI_1115"/>
    <property type="match status" value="1"/>
</dbReference>
<dbReference type="SUPFAM" id="SSF52833">
    <property type="entry name" value="Thioredoxin-like"/>
    <property type="match status" value="1"/>
</dbReference>
<dbReference type="PANTHER" id="PTHR42852">
    <property type="entry name" value="THIOL:DISULFIDE INTERCHANGE PROTEIN DSBE"/>
    <property type="match status" value="1"/>
</dbReference>
<keyword evidence="1" id="KW-0676">Redox-active center</keyword>
<evidence type="ECO:0000256" key="1">
    <source>
        <dbReference type="ARBA" id="ARBA00023284"/>
    </source>
</evidence>
<dbReference type="InterPro" id="IPR013766">
    <property type="entry name" value="Thioredoxin_domain"/>
</dbReference>
<evidence type="ECO:0000313" key="4">
    <source>
        <dbReference type="Proteomes" id="UP000218323"/>
    </source>
</evidence>
<dbReference type="GO" id="GO:0016209">
    <property type="term" value="F:antioxidant activity"/>
    <property type="evidence" value="ECO:0007669"/>
    <property type="project" value="InterPro"/>
</dbReference>
<organism evidence="3 4">
    <name type="scientific">Sphingomonas adhaesiva</name>
    <dbReference type="NCBI Taxonomy" id="28212"/>
    <lineage>
        <taxon>Bacteria</taxon>
        <taxon>Pseudomonadati</taxon>
        <taxon>Pseudomonadota</taxon>
        <taxon>Alphaproteobacteria</taxon>
        <taxon>Sphingomonadales</taxon>
        <taxon>Sphingomonadaceae</taxon>
        <taxon>Sphingomonas</taxon>
    </lineage>
</organism>
<dbReference type="Pfam" id="PF00578">
    <property type="entry name" value="AhpC-TSA"/>
    <property type="match status" value="1"/>
</dbReference>
<dbReference type="InterPro" id="IPR017937">
    <property type="entry name" value="Thioredoxin_CS"/>
</dbReference>
<name>A0A2A4IE19_9SPHN</name>
<dbReference type="GO" id="GO:0015036">
    <property type="term" value="F:disulfide oxidoreductase activity"/>
    <property type="evidence" value="ECO:0007669"/>
    <property type="project" value="UniProtKB-ARBA"/>
</dbReference>
<dbReference type="CDD" id="cd02966">
    <property type="entry name" value="TlpA_like_family"/>
    <property type="match status" value="1"/>
</dbReference>